<keyword evidence="8" id="KW-0808">Transferase</keyword>
<reference evidence="21 22" key="1">
    <citation type="submission" date="2023-03" db="EMBL/GenBank/DDBJ databases">
        <title>Genome insight into feeding habits of ladybird beetles.</title>
        <authorList>
            <person name="Li H.-S."/>
            <person name="Huang Y.-H."/>
            <person name="Pang H."/>
        </authorList>
    </citation>
    <scope>NUCLEOTIDE SEQUENCE [LARGE SCALE GENOMIC DNA]</scope>
    <source>
        <strain evidence="21">SYSU_2023b</strain>
        <tissue evidence="21">Whole body</tissue>
    </source>
</reference>
<dbReference type="Gene3D" id="2.60.120.590">
    <property type="entry name" value="Alpha-ketoglutarate-dependent dioxygenase AlkB-like"/>
    <property type="match status" value="1"/>
</dbReference>
<dbReference type="EC" id="2.1.1.229" evidence="5"/>
<evidence type="ECO:0000256" key="12">
    <source>
        <dbReference type="ARBA" id="ARBA00022884"/>
    </source>
</evidence>
<dbReference type="CDD" id="cd12431">
    <property type="entry name" value="RRM_ALKBH8"/>
    <property type="match status" value="1"/>
</dbReference>
<dbReference type="PANTHER" id="PTHR13069">
    <property type="entry name" value="ALKYLATED DNA REPAIR PROTEIN ALKB HOMOLOG 8"/>
    <property type="match status" value="1"/>
</dbReference>
<dbReference type="Pfam" id="PF00076">
    <property type="entry name" value="RRM_1"/>
    <property type="match status" value="1"/>
</dbReference>
<dbReference type="GO" id="GO:0030488">
    <property type="term" value="P:tRNA methylation"/>
    <property type="evidence" value="ECO:0007669"/>
    <property type="project" value="TreeGrafter"/>
</dbReference>
<comment type="cofactor">
    <cofactor evidence="1">
        <name>Fe(2+)</name>
        <dbReference type="ChEBI" id="CHEBI:29033"/>
    </cofactor>
</comment>
<comment type="catalytic activity">
    <reaction evidence="16">
        <text>5-(carboxymethyl)uridine(34) in tRNA + S-adenosyl-L-methionine = 5-(2-methoxy-2-oxoethyl)uridine(34) in tRNA + S-adenosyl-L-homocysteine</text>
        <dbReference type="Rhea" id="RHEA:43208"/>
        <dbReference type="Rhea" id="RHEA-COMP:10407"/>
        <dbReference type="Rhea" id="RHEA-COMP:10408"/>
        <dbReference type="ChEBI" id="CHEBI:57856"/>
        <dbReference type="ChEBI" id="CHEBI:59789"/>
        <dbReference type="ChEBI" id="CHEBI:74851"/>
        <dbReference type="ChEBI" id="CHEBI:74882"/>
        <dbReference type="EC" id="2.1.1.229"/>
    </reaction>
</comment>
<keyword evidence="6" id="KW-0963">Cytoplasm</keyword>
<dbReference type="InterPro" id="IPR027450">
    <property type="entry name" value="AlkB-like"/>
</dbReference>
<dbReference type="FunFam" id="3.40.50.150:FF:000130">
    <property type="entry name" value="Alkylated DNA repair protein alkB homolog 8"/>
    <property type="match status" value="1"/>
</dbReference>
<evidence type="ECO:0000256" key="6">
    <source>
        <dbReference type="ARBA" id="ARBA00022490"/>
    </source>
</evidence>
<dbReference type="GO" id="GO:0000049">
    <property type="term" value="F:tRNA binding"/>
    <property type="evidence" value="ECO:0007669"/>
    <property type="project" value="TreeGrafter"/>
</dbReference>
<name>A0AAW1U4X2_9CUCU</name>
<dbReference type="PANTHER" id="PTHR13069:SF21">
    <property type="entry name" value="ALKYLATED DNA REPAIR PROTEIN ALKB HOMOLOG 8"/>
    <property type="match status" value="1"/>
</dbReference>
<keyword evidence="15" id="KW-0511">Multifunctional enzyme</keyword>
<evidence type="ECO:0000256" key="17">
    <source>
        <dbReference type="ARBA" id="ARBA00045506"/>
    </source>
</evidence>
<evidence type="ECO:0000256" key="8">
    <source>
        <dbReference type="ARBA" id="ARBA00022679"/>
    </source>
</evidence>
<comment type="subcellular location">
    <subcellularLocation>
        <location evidence="3">Cytoplasm</location>
    </subcellularLocation>
    <subcellularLocation>
        <location evidence="2">Nucleus</location>
    </subcellularLocation>
</comment>
<gene>
    <name evidence="21" type="ORF">WA026_009534</name>
</gene>
<evidence type="ECO:0000256" key="14">
    <source>
        <dbReference type="ARBA" id="ARBA00023242"/>
    </source>
</evidence>
<feature type="domain" description="Fe2OG dioxygenase" evidence="20">
    <location>
        <begin position="173"/>
        <end position="277"/>
    </location>
</feature>
<dbReference type="InterPro" id="IPR029063">
    <property type="entry name" value="SAM-dependent_MTases_sf"/>
</dbReference>
<dbReference type="Proteomes" id="UP001431783">
    <property type="component" value="Unassembled WGS sequence"/>
</dbReference>
<organism evidence="21 22">
    <name type="scientific">Henosepilachna vigintioctopunctata</name>
    <dbReference type="NCBI Taxonomy" id="420089"/>
    <lineage>
        <taxon>Eukaryota</taxon>
        <taxon>Metazoa</taxon>
        <taxon>Ecdysozoa</taxon>
        <taxon>Arthropoda</taxon>
        <taxon>Hexapoda</taxon>
        <taxon>Insecta</taxon>
        <taxon>Pterygota</taxon>
        <taxon>Neoptera</taxon>
        <taxon>Endopterygota</taxon>
        <taxon>Coleoptera</taxon>
        <taxon>Polyphaga</taxon>
        <taxon>Cucujiformia</taxon>
        <taxon>Coccinelloidea</taxon>
        <taxon>Coccinellidae</taxon>
        <taxon>Epilachninae</taxon>
        <taxon>Epilachnini</taxon>
        <taxon>Henosepilachna</taxon>
    </lineage>
</organism>
<protein>
    <recommendedName>
        <fullName evidence="5">tRNA (carboxymethyluridine(34)-5-O)-methyltransferase</fullName>
        <ecNumber evidence="5">2.1.1.229</ecNumber>
    </recommendedName>
    <alternativeName>
        <fullName evidence="18">Alkylated DNA repair protein alkB homolog 8</fullName>
    </alternativeName>
    <alternativeName>
        <fullName evidence="19">S-adenosyl-L-methionine-dependent tRNA methyltransferase ALKBH8</fullName>
    </alternativeName>
</protein>
<dbReference type="GO" id="GO:0002098">
    <property type="term" value="P:tRNA wobble uridine modification"/>
    <property type="evidence" value="ECO:0007669"/>
    <property type="project" value="TreeGrafter"/>
</dbReference>
<evidence type="ECO:0000256" key="19">
    <source>
        <dbReference type="ARBA" id="ARBA00049802"/>
    </source>
</evidence>
<dbReference type="PROSITE" id="PS51471">
    <property type="entry name" value="FE2OG_OXY"/>
    <property type="match status" value="1"/>
</dbReference>
<dbReference type="GO" id="GO:0005737">
    <property type="term" value="C:cytoplasm"/>
    <property type="evidence" value="ECO:0007669"/>
    <property type="project" value="UniProtKB-SubCell"/>
</dbReference>
<evidence type="ECO:0000256" key="11">
    <source>
        <dbReference type="ARBA" id="ARBA00022833"/>
    </source>
</evidence>
<keyword evidence="9" id="KW-0949">S-adenosyl-L-methionine</keyword>
<keyword evidence="10" id="KW-0479">Metal-binding</keyword>
<dbReference type="GO" id="GO:0046872">
    <property type="term" value="F:metal ion binding"/>
    <property type="evidence" value="ECO:0007669"/>
    <property type="project" value="UniProtKB-KW"/>
</dbReference>
<dbReference type="InterPro" id="IPR012677">
    <property type="entry name" value="Nucleotide-bd_a/b_plait_sf"/>
</dbReference>
<sequence>MKILIICNAGLVNGLSEEVLVDSLKEYGELSNILLPPGKSYCFVSFTTVENSKSCCDSCNGLLNIAQDNKPIYLCFIETLPNVVDEIVWDTLPPGLIILENFINDDEEKLLLELPNFRSLESGNMKNRQVKHYGFEFKYNINNVDKNDPLPDEIPNACDFLWPRLPDKFGNFIPDQCTVNQYLPGQGIPSHVDTHSAFEDPIMSLSLGSSVVMDFKNGNKHYCILLPGKSLLIMSGESRYLWTHGITPRKFDIVKKDDRCNLSVRGLRISYTFRRLRHGECMCDFINKCDSWSQKTEQFSLDDNEIALKLEEIHVHQVYENIADHFSDTRHKPWPNIVEFIESLEDGSILVDVGCGNGKYLGLNKSIFNVGCDRSSGLINVCKDRGFQCFTSDCLSITLRDGSADACICIAVIHHLANSERRLNAIKEIVRILRPGGRALIYVWAKDQFSNNEKSNYIKEDKRLDQVADADLTEVVPSVDGVQLPIHINRTQFKHKDLLVPWKLKRCSENKGTFLRYYHVYEKHELENDCGNIPSVKITSSYYDQGNWCVIIEKIKK</sequence>
<dbReference type="GO" id="GO:0008757">
    <property type="term" value="F:S-adenosylmethionine-dependent methyltransferase activity"/>
    <property type="evidence" value="ECO:0007669"/>
    <property type="project" value="InterPro"/>
</dbReference>
<evidence type="ECO:0000256" key="1">
    <source>
        <dbReference type="ARBA" id="ARBA00001954"/>
    </source>
</evidence>
<evidence type="ECO:0000256" key="4">
    <source>
        <dbReference type="ARBA" id="ARBA00007879"/>
    </source>
</evidence>
<dbReference type="GO" id="GO:0106335">
    <property type="term" value="F:tRNA (5-carboxymethyluridine(34)-5-O)-methyltransferase activity"/>
    <property type="evidence" value="ECO:0007669"/>
    <property type="project" value="UniProtKB-EC"/>
</dbReference>
<dbReference type="Gene3D" id="3.30.70.330">
    <property type="match status" value="1"/>
</dbReference>
<evidence type="ECO:0000256" key="18">
    <source>
        <dbReference type="ARBA" id="ARBA00049786"/>
    </source>
</evidence>
<keyword evidence="11" id="KW-0862">Zinc</keyword>
<evidence type="ECO:0000256" key="16">
    <source>
        <dbReference type="ARBA" id="ARBA00034996"/>
    </source>
</evidence>
<comment type="function">
    <text evidence="17">Catalyzes the methylation of 5-carboxymethyl uridine to 5-methylcarboxymethyl uridine at the wobble position of the anticodon loop in tRNA via its methyltransferase domain. Catalyzes the last step in the formation of 5-methylcarboxymethyl uridine at the wobble position of the anticodon loop in target tRNA. Has a preference for tRNA(Arg) and tRNA(Glu), and does not bind tRNA(Lys). Binds tRNA and catalyzes the iron and alpha-ketoglutarate dependent hydroxylation of 5-methylcarboxymethyl uridine at the wobble position of the anticodon loop in tRNA via its dioxygenase domain, giving rise to 5-(S)-methoxycarbonylhydroxymethyluridine; has a preference for tRNA(Gly). Required for normal survival after DNA damage. May inhibit apoptosis and promote cell survival and angiogenesis.</text>
</comment>
<evidence type="ECO:0000256" key="10">
    <source>
        <dbReference type="ARBA" id="ARBA00022723"/>
    </source>
</evidence>
<keyword evidence="13" id="KW-0408">Iron</keyword>
<evidence type="ECO:0000256" key="2">
    <source>
        <dbReference type="ARBA" id="ARBA00004123"/>
    </source>
</evidence>
<evidence type="ECO:0000256" key="5">
    <source>
        <dbReference type="ARBA" id="ARBA00012808"/>
    </source>
</evidence>
<dbReference type="InterPro" id="IPR051422">
    <property type="entry name" value="AlkB_tRNA_MeTrf/Diox"/>
</dbReference>
<dbReference type="InterPro" id="IPR005123">
    <property type="entry name" value="Oxoglu/Fe-dep_dioxygenase_dom"/>
</dbReference>
<keyword evidence="22" id="KW-1185">Reference proteome</keyword>
<comment type="similarity">
    <text evidence="4">Belongs to the alkB family.</text>
</comment>
<comment type="caution">
    <text evidence="21">The sequence shown here is derived from an EMBL/GenBank/DDBJ whole genome shotgun (WGS) entry which is preliminary data.</text>
</comment>
<dbReference type="EMBL" id="JARQZJ010000034">
    <property type="protein sequence ID" value="KAK9875737.1"/>
    <property type="molecule type" value="Genomic_DNA"/>
</dbReference>
<dbReference type="InterPro" id="IPR035979">
    <property type="entry name" value="RBD_domain_sf"/>
</dbReference>
<dbReference type="InterPro" id="IPR013216">
    <property type="entry name" value="Methyltransf_11"/>
</dbReference>
<evidence type="ECO:0000313" key="22">
    <source>
        <dbReference type="Proteomes" id="UP001431783"/>
    </source>
</evidence>
<dbReference type="Pfam" id="PF13532">
    <property type="entry name" value="2OG-FeII_Oxy_2"/>
    <property type="match status" value="1"/>
</dbReference>
<dbReference type="Gene3D" id="3.40.50.150">
    <property type="entry name" value="Vaccinia Virus protein VP39"/>
    <property type="match status" value="1"/>
</dbReference>
<evidence type="ECO:0000256" key="7">
    <source>
        <dbReference type="ARBA" id="ARBA00022603"/>
    </source>
</evidence>
<keyword evidence="12" id="KW-0694">RNA-binding</keyword>
<dbReference type="SUPFAM" id="SSF53335">
    <property type="entry name" value="S-adenosyl-L-methionine-dependent methyltransferases"/>
    <property type="match status" value="1"/>
</dbReference>
<proteinExistence type="inferred from homology"/>
<evidence type="ECO:0000259" key="20">
    <source>
        <dbReference type="PROSITE" id="PS51471"/>
    </source>
</evidence>
<keyword evidence="7" id="KW-0489">Methyltransferase</keyword>
<dbReference type="SUPFAM" id="SSF51197">
    <property type="entry name" value="Clavaminate synthase-like"/>
    <property type="match status" value="1"/>
</dbReference>
<dbReference type="GO" id="GO:0005634">
    <property type="term" value="C:nucleus"/>
    <property type="evidence" value="ECO:0007669"/>
    <property type="project" value="UniProtKB-SubCell"/>
</dbReference>
<evidence type="ECO:0000256" key="15">
    <source>
        <dbReference type="ARBA" id="ARBA00023268"/>
    </source>
</evidence>
<dbReference type="InterPro" id="IPR037151">
    <property type="entry name" value="AlkB-like_sf"/>
</dbReference>
<dbReference type="AlphaFoldDB" id="A0AAW1U4X2"/>
<keyword evidence="14" id="KW-0539">Nucleus</keyword>
<dbReference type="InterPro" id="IPR000504">
    <property type="entry name" value="RRM_dom"/>
</dbReference>
<dbReference type="InterPro" id="IPR034256">
    <property type="entry name" value="ALKBH8_RRM"/>
</dbReference>
<dbReference type="CDD" id="cd02440">
    <property type="entry name" value="AdoMet_MTases"/>
    <property type="match status" value="1"/>
</dbReference>
<evidence type="ECO:0000256" key="13">
    <source>
        <dbReference type="ARBA" id="ARBA00023004"/>
    </source>
</evidence>
<evidence type="ECO:0000256" key="9">
    <source>
        <dbReference type="ARBA" id="ARBA00022691"/>
    </source>
</evidence>
<accession>A0AAW1U4X2</accession>
<dbReference type="SUPFAM" id="SSF54928">
    <property type="entry name" value="RNA-binding domain, RBD"/>
    <property type="match status" value="1"/>
</dbReference>
<evidence type="ECO:0000256" key="3">
    <source>
        <dbReference type="ARBA" id="ARBA00004496"/>
    </source>
</evidence>
<evidence type="ECO:0000313" key="21">
    <source>
        <dbReference type="EMBL" id="KAK9875737.1"/>
    </source>
</evidence>
<dbReference type="Pfam" id="PF08241">
    <property type="entry name" value="Methyltransf_11"/>
    <property type="match status" value="1"/>
</dbReference>